<dbReference type="Proteomes" id="UP001447842">
    <property type="component" value="Chromosome"/>
</dbReference>
<dbReference type="SUPFAM" id="SSF69618">
    <property type="entry name" value="HemD-like"/>
    <property type="match status" value="1"/>
</dbReference>
<dbReference type="InterPro" id="IPR003754">
    <property type="entry name" value="4pyrrol_synth_uPrphyn_synth"/>
</dbReference>
<dbReference type="EC" id="4.2.1.75" evidence="2"/>
<feature type="domain" description="Tetrapyrrole biosynthesis uroporphyrinogen III synthase" evidence="1">
    <location>
        <begin position="23"/>
        <end position="206"/>
    </location>
</feature>
<dbReference type="Gene3D" id="3.40.50.10090">
    <property type="match status" value="2"/>
</dbReference>
<dbReference type="Pfam" id="PF02602">
    <property type="entry name" value="HEM4"/>
    <property type="match status" value="1"/>
</dbReference>
<proteinExistence type="predicted"/>
<sequence length="217" mass="24040">MTIRPIYLLSVTPSDDPDITHLPILETAWLQPKVDLSRIDGIIFTSKNGVDALEKIAPEWKSVPVLSVGKGTRQRVEALGGTVAGTVKGYGEMLYELIRERFPRFRWLYARPRVVASDFASRLREEGVVVEEAVVYETLCRADKMDVAIPDDSILIFTSPSALHCFQSRFVLAQTHSVVAIGRTTEKSLPGRKVHIAPEPTVAACITLAKQLAKEQV</sequence>
<dbReference type="RefSeq" id="WP_345972846.1">
    <property type="nucleotide sequence ID" value="NZ_CP147920.1"/>
</dbReference>
<reference evidence="2 3" key="1">
    <citation type="submission" date="2024-03" db="EMBL/GenBank/DDBJ databases">
        <title>Sulfurimonas sp. HSL3-1.</title>
        <authorList>
            <person name="Wang S."/>
        </authorList>
    </citation>
    <scope>NUCLEOTIDE SEQUENCE [LARGE SCALE GENOMIC DNA]</scope>
    <source>
        <strain evidence="2 3">HSL3-1</strain>
    </source>
</reference>
<protein>
    <submittedName>
        <fullName evidence="2">Uroporphyrinogen-III synthase</fullName>
        <ecNumber evidence="2">4.2.1.75</ecNumber>
    </submittedName>
</protein>
<keyword evidence="2" id="KW-0456">Lyase</keyword>
<gene>
    <name evidence="2" type="ORF">WCY31_01280</name>
</gene>
<evidence type="ECO:0000313" key="3">
    <source>
        <dbReference type="Proteomes" id="UP001447842"/>
    </source>
</evidence>
<dbReference type="EMBL" id="CP147920">
    <property type="protein sequence ID" value="XAU15343.1"/>
    <property type="molecule type" value="Genomic_DNA"/>
</dbReference>
<name>A0ABZ3HBA0_9BACT</name>
<keyword evidence="3" id="KW-1185">Reference proteome</keyword>
<accession>A0ABZ3HBA0</accession>
<evidence type="ECO:0000259" key="1">
    <source>
        <dbReference type="Pfam" id="PF02602"/>
    </source>
</evidence>
<organism evidence="2 3">
    <name type="scientific">Sulfurimonas diazotrophicus</name>
    <dbReference type="NCBI Taxonomy" id="3131939"/>
    <lineage>
        <taxon>Bacteria</taxon>
        <taxon>Pseudomonadati</taxon>
        <taxon>Campylobacterota</taxon>
        <taxon>Epsilonproteobacteria</taxon>
        <taxon>Campylobacterales</taxon>
        <taxon>Sulfurimonadaceae</taxon>
        <taxon>Sulfurimonas</taxon>
    </lineage>
</organism>
<dbReference type="InterPro" id="IPR036108">
    <property type="entry name" value="4pyrrol_syn_uPrphyn_synt_sf"/>
</dbReference>
<dbReference type="GO" id="GO:0004852">
    <property type="term" value="F:uroporphyrinogen-III synthase activity"/>
    <property type="evidence" value="ECO:0007669"/>
    <property type="project" value="UniProtKB-EC"/>
</dbReference>
<evidence type="ECO:0000313" key="2">
    <source>
        <dbReference type="EMBL" id="XAU15343.1"/>
    </source>
</evidence>